<reference evidence="3" key="1">
    <citation type="journal article" date="2022" name="Int. J. Mol. Sci.">
        <title>Draft Genome of Tanacetum Coccineum: Genomic Comparison of Closely Related Tanacetum-Family Plants.</title>
        <authorList>
            <person name="Yamashiro T."/>
            <person name="Shiraishi A."/>
            <person name="Nakayama K."/>
            <person name="Satake H."/>
        </authorList>
    </citation>
    <scope>NUCLEOTIDE SEQUENCE</scope>
</reference>
<protein>
    <recommendedName>
        <fullName evidence="2">Retrovirus-related Pol polyprotein from transposon TNT 1-94-like beta-barrel domain-containing protein</fullName>
    </recommendedName>
</protein>
<name>A0ABQ5E928_9ASTR</name>
<gene>
    <name evidence="3" type="ORF">Tco_0956092</name>
</gene>
<dbReference type="Pfam" id="PF22936">
    <property type="entry name" value="Pol_BBD"/>
    <property type="match status" value="1"/>
</dbReference>
<dbReference type="InterPro" id="IPR054722">
    <property type="entry name" value="PolX-like_BBD"/>
</dbReference>
<proteinExistence type="predicted"/>
<evidence type="ECO:0000313" key="4">
    <source>
        <dbReference type="Proteomes" id="UP001151760"/>
    </source>
</evidence>
<dbReference type="Proteomes" id="UP001151760">
    <property type="component" value="Unassembled WGS sequence"/>
</dbReference>
<evidence type="ECO:0000313" key="3">
    <source>
        <dbReference type="EMBL" id="GJT47377.1"/>
    </source>
</evidence>
<feature type="region of interest" description="Disordered" evidence="1">
    <location>
        <begin position="264"/>
        <end position="287"/>
    </location>
</feature>
<sequence length="331" mass="37091">MSYLSDFKEFDGGYVTFGGGAKGGKITGKGTLKTGKLDFEDVYFVKELQFNLFSVSQMCDKKNSVLFTDTGCFVLSPDFKLADESQVLLKVPRKNNMYNVDMKNIVPKEYLTCLVAKATLDESILWHRRLESGASLAVGKSIKDFCVGTYWNSDGPKWLLDIECSSIINELCVVVQGTNSNDLVGRVQKGNPSIKRSKLDRSYAERLLQLQVTLVWPWSPKLGLWFLWCHPFDLEAYSDSDYAGASLDKKSTIGGTDIAKITRKRSKPGKLEHGNEKSAQKPEVSSKRSTRTRVLLLGMPLLSILVAYTRQIYGLDHLQNELDALIWTAMI</sequence>
<reference evidence="3" key="2">
    <citation type="submission" date="2022-01" db="EMBL/GenBank/DDBJ databases">
        <authorList>
            <person name="Yamashiro T."/>
            <person name="Shiraishi A."/>
            <person name="Satake H."/>
            <person name="Nakayama K."/>
        </authorList>
    </citation>
    <scope>NUCLEOTIDE SEQUENCE</scope>
</reference>
<feature type="domain" description="Retrovirus-related Pol polyprotein from transposon TNT 1-94-like beta-barrel" evidence="2">
    <location>
        <begin position="2"/>
        <end position="61"/>
    </location>
</feature>
<accession>A0ABQ5E928</accession>
<evidence type="ECO:0000259" key="2">
    <source>
        <dbReference type="Pfam" id="PF22936"/>
    </source>
</evidence>
<organism evidence="3 4">
    <name type="scientific">Tanacetum coccineum</name>
    <dbReference type="NCBI Taxonomy" id="301880"/>
    <lineage>
        <taxon>Eukaryota</taxon>
        <taxon>Viridiplantae</taxon>
        <taxon>Streptophyta</taxon>
        <taxon>Embryophyta</taxon>
        <taxon>Tracheophyta</taxon>
        <taxon>Spermatophyta</taxon>
        <taxon>Magnoliopsida</taxon>
        <taxon>eudicotyledons</taxon>
        <taxon>Gunneridae</taxon>
        <taxon>Pentapetalae</taxon>
        <taxon>asterids</taxon>
        <taxon>campanulids</taxon>
        <taxon>Asterales</taxon>
        <taxon>Asteraceae</taxon>
        <taxon>Asteroideae</taxon>
        <taxon>Anthemideae</taxon>
        <taxon>Anthemidinae</taxon>
        <taxon>Tanacetum</taxon>
    </lineage>
</organism>
<keyword evidence="4" id="KW-1185">Reference proteome</keyword>
<comment type="caution">
    <text evidence="3">The sequence shown here is derived from an EMBL/GenBank/DDBJ whole genome shotgun (WGS) entry which is preliminary data.</text>
</comment>
<feature type="compositionally biased region" description="Basic and acidic residues" evidence="1">
    <location>
        <begin position="269"/>
        <end position="286"/>
    </location>
</feature>
<dbReference type="EMBL" id="BQNB010016062">
    <property type="protein sequence ID" value="GJT47377.1"/>
    <property type="molecule type" value="Genomic_DNA"/>
</dbReference>
<evidence type="ECO:0000256" key="1">
    <source>
        <dbReference type="SAM" id="MobiDB-lite"/>
    </source>
</evidence>